<keyword evidence="1" id="KW-0472">Membrane</keyword>
<feature type="transmembrane region" description="Helical" evidence="1">
    <location>
        <begin position="157"/>
        <end position="177"/>
    </location>
</feature>
<protein>
    <submittedName>
        <fullName evidence="2">Uncharacterized protein</fullName>
    </submittedName>
</protein>
<name>A0A7L5DUC7_9SPHI</name>
<keyword evidence="3" id="KW-1185">Reference proteome</keyword>
<keyword evidence="1" id="KW-0812">Transmembrane</keyword>
<dbReference type="RefSeq" id="WP_169605727.1">
    <property type="nucleotide sequence ID" value="NZ_CP051682.1"/>
</dbReference>
<accession>A0A7L5DUC7</accession>
<evidence type="ECO:0000313" key="2">
    <source>
        <dbReference type="EMBL" id="QJD94710.1"/>
    </source>
</evidence>
<keyword evidence="1" id="KW-1133">Transmembrane helix</keyword>
<sequence length="244" mass="27581">MEIDMDNKEWPDDGAWLKGVNAGNPFTVPAGYFDDLSQRILSYVQLEDLKQADAAEGFTVPENYFTELTNNIESRIAIEEMLEGKPHGHTVPDLYFEQLEEQISSRIQLEEMADVHTNAFTVPDEYFNQLSESILQKTVEHDNQLKRSVIRKLYSSAAFKYATAACIVLIAGVGIFVTQTNKPQADHSQSYLHQQLMQIPTSDIRSYLQTQTDANDLEHTVASEGTDFNDANLQNALQDELETQ</sequence>
<dbReference type="AlphaFoldDB" id="A0A7L5DUC7"/>
<proteinExistence type="predicted"/>
<organism evidence="2 3">
    <name type="scientific">Mucilaginibacter robiniae</name>
    <dbReference type="NCBI Taxonomy" id="2728022"/>
    <lineage>
        <taxon>Bacteria</taxon>
        <taxon>Pseudomonadati</taxon>
        <taxon>Bacteroidota</taxon>
        <taxon>Sphingobacteriia</taxon>
        <taxon>Sphingobacteriales</taxon>
        <taxon>Sphingobacteriaceae</taxon>
        <taxon>Mucilaginibacter</taxon>
    </lineage>
</organism>
<dbReference type="EMBL" id="CP051682">
    <property type="protein sequence ID" value="QJD94710.1"/>
    <property type="molecule type" value="Genomic_DNA"/>
</dbReference>
<evidence type="ECO:0000256" key="1">
    <source>
        <dbReference type="SAM" id="Phobius"/>
    </source>
</evidence>
<evidence type="ECO:0000313" key="3">
    <source>
        <dbReference type="Proteomes" id="UP000503278"/>
    </source>
</evidence>
<dbReference type="KEGG" id="mrob:HH214_01890"/>
<reference evidence="2 3" key="1">
    <citation type="submission" date="2020-04" db="EMBL/GenBank/DDBJ databases">
        <title>Genome sequencing of novel species.</title>
        <authorList>
            <person name="Heo J."/>
            <person name="Kim S.-J."/>
            <person name="Kim J.-S."/>
            <person name="Hong S.-B."/>
            <person name="Kwon S.-W."/>
        </authorList>
    </citation>
    <scope>NUCLEOTIDE SEQUENCE [LARGE SCALE GENOMIC DNA]</scope>
    <source>
        <strain evidence="2 3">F39-2</strain>
    </source>
</reference>
<gene>
    <name evidence="2" type="ORF">HH214_01890</name>
</gene>
<dbReference type="Proteomes" id="UP000503278">
    <property type="component" value="Chromosome"/>
</dbReference>